<dbReference type="Pfam" id="PF08240">
    <property type="entry name" value="ADH_N"/>
    <property type="match status" value="1"/>
</dbReference>
<evidence type="ECO:0000256" key="1">
    <source>
        <dbReference type="ARBA" id="ARBA00022857"/>
    </source>
</evidence>
<dbReference type="NCBIfam" id="TIGR02824">
    <property type="entry name" value="quinone_pig3"/>
    <property type="match status" value="1"/>
</dbReference>
<protein>
    <submittedName>
        <fullName evidence="4">NAD(P)H-quinone oxidoreductase</fullName>
    </submittedName>
</protein>
<dbReference type="InterPro" id="IPR020843">
    <property type="entry name" value="ER"/>
</dbReference>
<dbReference type="InterPro" id="IPR011032">
    <property type="entry name" value="GroES-like_sf"/>
</dbReference>
<proteinExistence type="predicted"/>
<evidence type="ECO:0000313" key="4">
    <source>
        <dbReference type="EMBL" id="TKC80042.1"/>
    </source>
</evidence>
<keyword evidence="5" id="KW-1185">Reference proteome</keyword>
<comment type="caution">
    <text evidence="4">The sequence shown here is derived from an EMBL/GenBank/DDBJ whole genome shotgun (WGS) entry which is preliminary data.</text>
</comment>
<dbReference type="GO" id="GO:0016651">
    <property type="term" value="F:oxidoreductase activity, acting on NAD(P)H"/>
    <property type="evidence" value="ECO:0007669"/>
    <property type="project" value="TreeGrafter"/>
</dbReference>
<accession>A0A4U1HGA1</accession>
<dbReference type="AlphaFoldDB" id="A0A4U1HGA1"/>
<dbReference type="InterPro" id="IPR013154">
    <property type="entry name" value="ADH-like_N"/>
</dbReference>
<dbReference type="SUPFAM" id="SSF51735">
    <property type="entry name" value="NAD(P)-binding Rossmann-fold domains"/>
    <property type="match status" value="1"/>
</dbReference>
<dbReference type="SMART" id="SM00829">
    <property type="entry name" value="PKS_ER"/>
    <property type="match status" value="1"/>
</dbReference>
<organism evidence="4 5">
    <name type="scientific">Trinickia terrae</name>
    <dbReference type="NCBI Taxonomy" id="2571161"/>
    <lineage>
        <taxon>Bacteria</taxon>
        <taxon>Pseudomonadati</taxon>
        <taxon>Pseudomonadota</taxon>
        <taxon>Betaproteobacteria</taxon>
        <taxon>Burkholderiales</taxon>
        <taxon>Burkholderiaceae</taxon>
        <taxon>Trinickia</taxon>
    </lineage>
</organism>
<dbReference type="InterPro" id="IPR014189">
    <property type="entry name" value="Quinone_OxRdtase_PIG3"/>
</dbReference>
<dbReference type="Pfam" id="PF00107">
    <property type="entry name" value="ADH_zinc_N"/>
    <property type="match status" value="1"/>
</dbReference>
<dbReference type="RefSeq" id="WP_136898723.1">
    <property type="nucleotide sequence ID" value="NZ_SWJE01000022.1"/>
</dbReference>
<reference evidence="4 5" key="1">
    <citation type="submission" date="2019-04" db="EMBL/GenBank/DDBJ databases">
        <title>Trinickia sp. 7GSK02, isolated from subtropical forest soil.</title>
        <authorList>
            <person name="Gao Z.-H."/>
            <person name="Qiu L.-H."/>
        </authorList>
    </citation>
    <scope>NUCLEOTIDE SEQUENCE [LARGE SCALE GENOMIC DNA]</scope>
    <source>
        <strain evidence="4 5">7GSK02</strain>
    </source>
</reference>
<name>A0A4U1HGA1_9BURK</name>
<dbReference type="GO" id="GO:0070402">
    <property type="term" value="F:NADPH binding"/>
    <property type="evidence" value="ECO:0007669"/>
    <property type="project" value="TreeGrafter"/>
</dbReference>
<dbReference type="InterPro" id="IPR013149">
    <property type="entry name" value="ADH-like_C"/>
</dbReference>
<dbReference type="OrthoDB" id="9780520at2"/>
<dbReference type="Proteomes" id="UP000305539">
    <property type="component" value="Unassembled WGS sequence"/>
</dbReference>
<dbReference type="Gene3D" id="3.40.50.720">
    <property type="entry name" value="NAD(P)-binding Rossmann-like Domain"/>
    <property type="match status" value="1"/>
</dbReference>
<evidence type="ECO:0000256" key="2">
    <source>
        <dbReference type="ARBA" id="ARBA00023002"/>
    </source>
</evidence>
<dbReference type="PANTHER" id="PTHR48106:SF8">
    <property type="entry name" value="OS02G0805600 PROTEIN"/>
    <property type="match status" value="1"/>
</dbReference>
<dbReference type="Gene3D" id="3.90.180.10">
    <property type="entry name" value="Medium-chain alcohol dehydrogenases, catalytic domain"/>
    <property type="match status" value="1"/>
</dbReference>
<keyword evidence="1" id="KW-0521">NADP</keyword>
<dbReference type="SUPFAM" id="SSF50129">
    <property type="entry name" value="GroES-like"/>
    <property type="match status" value="1"/>
</dbReference>
<dbReference type="PANTHER" id="PTHR48106">
    <property type="entry name" value="QUINONE OXIDOREDUCTASE PIG3-RELATED"/>
    <property type="match status" value="1"/>
</dbReference>
<dbReference type="CDD" id="cd05276">
    <property type="entry name" value="p53_inducible_oxidoreductase"/>
    <property type="match status" value="1"/>
</dbReference>
<gene>
    <name evidence="4" type="ORF">FAZ69_29980</name>
</gene>
<feature type="domain" description="Enoyl reductase (ER)" evidence="3">
    <location>
        <begin position="10"/>
        <end position="332"/>
    </location>
</feature>
<evidence type="ECO:0000259" key="3">
    <source>
        <dbReference type="SMART" id="SM00829"/>
    </source>
</evidence>
<dbReference type="InterPro" id="IPR036291">
    <property type="entry name" value="NAD(P)-bd_dom_sf"/>
</dbReference>
<sequence>MKAIEITEFGAPEVLVLGERPMPEPKAGEVLIKVAASGVNRPDVFQRKGGYAPPPGASDLPGLEIAGEIVGGVIDEKRNPFGLKIGDRVCALLAGGGYAEYASVPLLQCLPAPKGFSDVEAASLPETFFTVWSNVFERAQLGGGEGGENETLLVQGGSSGIGVTAIQIAHALGYRVFATAGSADKCRACEQLGADRAINYKSEDFVEVVKSLTNDRGVDVILDMVAGSYVPRELTALADGGRLVLIALLGGAKAELNFNEVLRRRLTVTGSTLRPRPVDFKARIAAQLKEHVWPLLEEGRIKPVIYRVFPAAQAAQAHALMESGEHIGKIVLDWSPGA</sequence>
<keyword evidence="2" id="KW-0560">Oxidoreductase</keyword>
<dbReference type="EMBL" id="SWJE01000022">
    <property type="protein sequence ID" value="TKC80042.1"/>
    <property type="molecule type" value="Genomic_DNA"/>
</dbReference>
<evidence type="ECO:0000313" key="5">
    <source>
        <dbReference type="Proteomes" id="UP000305539"/>
    </source>
</evidence>